<dbReference type="PANTHER" id="PTHR35526">
    <property type="entry name" value="ANTI-SIGMA-F FACTOR RSBW-RELATED"/>
    <property type="match status" value="1"/>
</dbReference>
<evidence type="ECO:0000313" key="4">
    <source>
        <dbReference type="EMBL" id="GID79964.1"/>
    </source>
</evidence>
<dbReference type="InterPro" id="IPR003594">
    <property type="entry name" value="HATPase_dom"/>
</dbReference>
<evidence type="ECO:0000259" key="3">
    <source>
        <dbReference type="Pfam" id="PF13581"/>
    </source>
</evidence>
<organism evidence="4 5">
    <name type="scientific">Paractinoplanes deccanensis</name>
    <dbReference type="NCBI Taxonomy" id="113561"/>
    <lineage>
        <taxon>Bacteria</taxon>
        <taxon>Bacillati</taxon>
        <taxon>Actinomycetota</taxon>
        <taxon>Actinomycetes</taxon>
        <taxon>Micromonosporales</taxon>
        <taxon>Micromonosporaceae</taxon>
        <taxon>Paractinoplanes</taxon>
    </lineage>
</organism>
<dbReference type="PANTHER" id="PTHR35526:SF3">
    <property type="entry name" value="ANTI-SIGMA-F FACTOR RSBW"/>
    <property type="match status" value="1"/>
</dbReference>
<dbReference type="InterPro" id="IPR050267">
    <property type="entry name" value="Anti-sigma-factor_SerPK"/>
</dbReference>
<evidence type="ECO:0000256" key="2">
    <source>
        <dbReference type="SAM" id="MobiDB-lite"/>
    </source>
</evidence>
<feature type="domain" description="Histidine kinase/HSP90-like ATPase" evidence="3">
    <location>
        <begin position="2"/>
        <end position="109"/>
    </location>
</feature>
<comment type="caution">
    <text evidence="4">The sequence shown here is derived from an EMBL/GenBank/DDBJ whole genome shotgun (WGS) entry which is preliminary data.</text>
</comment>
<keyword evidence="1" id="KW-0723">Serine/threonine-protein kinase</keyword>
<dbReference type="Pfam" id="PF13581">
    <property type="entry name" value="HATPase_c_2"/>
    <property type="match status" value="1"/>
</dbReference>
<name>A0ABQ3YIY8_9ACTN</name>
<keyword evidence="5" id="KW-1185">Reference proteome</keyword>
<dbReference type="RefSeq" id="WP_239169465.1">
    <property type="nucleotide sequence ID" value="NZ_BAAABO010000001.1"/>
</dbReference>
<keyword evidence="1" id="KW-0808">Transferase</keyword>
<dbReference type="EMBL" id="BOMI01000184">
    <property type="protein sequence ID" value="GID79964.1"/>
    <property type="molecule type" value="Genomic_DNA"/>
</dbReference>
<protein>
    <recommendedName>
        <fullName evidence="3">Histidine kinase/HSP90-like ATPase domain-containing protein</fullName>
    </recommendedName>
</protein>
<dbReference type="Proteomes" id="UP000609879">
    <property type="component" value="Unassembled WGS sequence"/>
</dbReference>
<evidence type="ECO:0000313" key="5">
    <source>
        <dbReference type="Proteomes" id="UP000609879"/>
    </source>
</evidence>
<feature type="region of interest" description="Disordered" evidence="2">
    <location>
        <begin position="58"/>
        <end position="78"/>
    </location>
</feature>
<dbReference type="CDD" id="cd16936">
    <property type="entry name" value="HATPase_RsbW-like"/>
    <property type="match status" value="1"/>
</dbReference>
<dbReference type="Gene3D" id="3.30.565.10">
    <property type="entry name" value="Histidine kinase-like ATPase, C-terminal domain"/>
    <property type="match status" value="1"/>
</dbReference>
<proteinExistence type="predicted"/>
<reference evidence="4 5" key="1">
    <citation type="submission" date="2021-01" db="EMBL/GenBank/DDBJ databases">
        <title>Whole genome shotgun sequence of Actinoplanes deccanensis NBRC 13994.</title>
        <authorList>
            <person name="Komaki H."/>
            <person name="Tamura T."/>
        </authorList>
    </citation>
    <scope>NUCLEOTIDE SEQUENCE [LARGE SCALE GENOMIC DNA]</scope>
    <source>
        <strain evidence="4 5">NBRC 13994</strain>
    </source>
</reference>
<accession>A0ABQ3YIY8</accession>
<gene>
    <name evidence="4" type="ORF">Ade02nite_86050</name>
</gene>
<sequence length="117" mass="12466">MLRHAVASGAAEAGLRGDRLDDFVVAVNELLTNAVRHGGGLGRVSLWRADDSVVCEVSDSGEGLPARRPDRAVRPAATQPGGWGLWLAEELTDTFELRTGRGGTTVRVSSRCSLREP</sequence>
<keyword evidence="1" id="KW-0418">Kinase</keyword>
<dbReference type="SUPFAM" id="SSF55874">
    <property type="entry name" value="ATPase domain of HSP90 chaperone/DNA topoisomerase II/histidine kinase"/>
    <property type="match status" value="1"/>
</dbReference>
<evidence type="ECO:0000256" key="1">
    <source>
        <dbReference type="ARBA" id="ARBA00022527"/>
    </source>
</evidence>
<dbReference type="InterPro" id="IPR036890">
    <property type="entry name" value="HATPase_C_sf"/>
</dbReference>